<evidence type="ECO:0000313" key="1">
    <source>
        <dbReference type="EMBL" id="NGO77752.1"/>
    </source>
</evidence>
<organism evidence="1 2">
    <name type="scientific">Streptomyces mesophilus</name>
    <dbReference type="NCBI Taxonomy" id="1775132"/>
    <lineage>
        <taxon>Bacteria</taxon>
        <taxon>Bacillati</taxon>
        <taxon>Actinomycetota</taxon>
        <taxon>Actinomycetes</taxon>
        <taxon>Kitasatosporales</taxon>
        <taxon>Streptomycetaceae</taxon>
        <taxon>Streptomyces</taxon>
    </lineage>
</organism>
<protein>
    <submittedName>
        <fullName evidence="1">Uncharacterized protein</fullName>
    </submittedName>
</protein>
<proteinExistence type="predicted"/>
<dbReference type="EMBL" id="JAAKZW010000075">
    <property type="protein sequence ID" value="NGO77752.1"/>
    <property type="molecule type" value="Genomic_DNA"/>
</dbReference>
<gene>
    <name evidence="1" type="ORF">G6045_19105</name>
</gene>
<dbReference type="AlphaFoldDB" id="A0A6G4XKQ0"/>
<name>A0A6G4XKQ0_9ACTN</name>
<accession>A0A6G4XKQ0</accession>
<dbReference type="RefSeq" id="WP_165333209.1">
    <property type="nucleotide sequence ID" value="NZ_JAAKZW010000075.1"/>
</dbReference>
<keyword evidence="2" id="KW-1185">Reference proteome</keyword>
<dbReference type="Proteomes" id="UP000481109">
    <property type="component" value="Unassembled WGS sequence"/>
</dbReference>
<comment type="caution">
    <text evidence="1">The sequence shown here is derived from an EMBL/GenBank/DDBJ whole genome shotgun (WGS) entry which is preliminary data.</text>
</comment>
<evidence type="ECO:0000313" key="2">
    <source>
        <dbReference type="Proteomes" id="UP000481109"/>
    </source>
</evidence>
<sequence>MTEQPKPQTDTGTDPRPIDVAQVDEDSDWALQIRFNVPDRPEIDDRLLRLTGALNLLVREGLAENNPEARALYRAAYVLLGHQGVERTDAQAYEHVRALARVARTFAALYRRR</sequence>
<reference evidence="1 2" key="1">
    <citation type="submission" date="2020-02" db="EMBL/GenBank/DDBJ databases">
        <title>Whole-genome analyses of novel actinobacteria.</title>
        <authorList>
            <person name="Sahin N."/>
            <person name="Tokatli A."/>
        </authorList>
    </citation>
    <scope>NUCLEOTIDE SEQUENCE [LARGE SCALE GENOMIC DNA]</scope>
    <source>
        <strain evidence="1 2">YC504</strain>
    </source>
</reference>